<evidence type="ECO:0000313" key="1">
    <source>
        <dbReference type="EMBL" id="KJH41469.1"/>
    </source>
</evidence>
<gene>
    <name evidence="1" type="ORF">DICVIV_12548</name>
</gene>
<evidence type="ECO:0008006" key="3">
    <source>
        <dbReference type="Google" id="ProtNLM"/>
    </source>
</evidence>
<keyword evidence="2" id="KW-1185">Reference proteome</keyword>
<name>A0A0D8XCT8_DICVI</name>
<dbReference type="OrthoDB" id="410104at2759"/>
<sequence length="88" mass="10126">MDHIYTITRLIEVSRVYKKPLCLTFIELKKAFDSVGTVAVMEALTNQVLPTPYIEILRESLKYHAKIGIGRYGNENRRSTTLPSSLRR</sequence>
<dbReference type="AlphaFoldDB" id="A0A0D8XCT8"/>
<reference evidence="2" key="2">
    <citation type="journal article" date="2016" name="Sci. Rep.">
        <title>Dictyocaulus viviparus genome, variome and transcriptome elucidate lungworm biology and support future intervention.</title>
        <authorList>
            <person name="McNulty S.N."/>
            <person name="Strube C."/>
            <person name="Rosa B.A."/>
            <person name="Martin J.C."/>
            <person name="Tyagi R."/>
            <person name="Choi Y.J."/>
            <person name="Wang Q."/>
            <person name="Hallsworth Pepin K."/>
            <person name="Zhang X."/>
            <person name="Ozersky P."/>
            <person name="Wilson R.K."/>
            <person name="Sternberg P.W."/>
            <person name="Gasser R.B."/>
            <person name="Mitreva M."/>
        </authorList>
    </citation>
    <scope>NUCLEOTIDE SEQUENCE [LARGE SCALE GENOMIC DNA]</scope>
    <source>
        <strain evidence="2">HannoverDv2000</strain>
    </source>
</reference>
<dbReference type="EMBL" id="KN716817">
    <property type="protein sequence ID" value="KJH41469.1"/>
    <property type="molecule type" value="Genomic_DNA"/>
</dbReference>
<reference evidence="1 2" key="1">
    <citation type="submission" date="2013-11" db="EMBL/GenBank/DDBJ databases">
        <title>Draft genome of the bovine lungworm Dictyocaulus viviparus.</title>
        <authorList>
            <person name="Mitreva M."/>
        </authorList>
    </citation>
    <scope>NUCLEOTIDE SEQUENCE [LARGE SCALE GENOMIC DNA]</scope>
    <source>
        <strain evidence="1 2">HannoverDv2000</strain>
    </source>
</reference>
<accession>A0A0D8XCT8</accession>
<dbReference type="Proteomes" id="UP000053766">
    <property type="component" value="Unassembled WGS sequence"/>
</dbReference>
<evidence type="ECO:0000313" key="2">
    <source>
        <dbReference type="Proteomes" id="UP000053766"/>
    </source>
</evidence>
<organism evidence="1 2">
    <name type="scientific">Dictyocaulus viviparus</name>
    <name type="common">Bovine lungworm</name>
    <dbReference type="NCBI Taxonomy" id="29172"/>
    <lineage>
        <taxon>Eukaryota</taxon>
        <taxon>Metazoa</taxon>
        <taxon>Ecdysozoa</taxon>
        <taxon>Nematoda</taxon>
        <taxon>Chromadorea</taxon>
        <taxon>Rhabditida</taxon>
        <taxon>Rhabditina</taxon>
        <taxon>Rhabditomorpha</taxon>
        <taxon>Strongyloidea</taxon>
        <taxon>Metastrongylidae</taxon>
        <taxon>Dictyocaulus</taxon>
    </lineage>
</organism>
<proteinExistence type="predicted"/>
<protein>
    <recommendedName>
        <fullName evidence="3">Reverse transcriptase domain-containing protein</fullName>
    </recommendedName>
</protein>